<evidence type="ECO:0000256" key="12">
    <source>
        <dbReference type="ARBA" id="ARBA00022801"/>
    </source>
</evidence>
<dbReference type="Gene3D" id="1.10.3810.10">
    <property type="entry name" value="Biosynthetic peptidoglycan transglycosylase-like"/>
    <property type="match status" value="1"/>
</dbReference>
<keyword evidence="13 23" id="KW-0133">Cell shape</keyword>
<evidence type="ECO:0000256" key="13">
    <source>
        <dbReference type="ARBA" id="ARBA00022960"/>
    </source>
</evidence>
<reference evidence="31 32" key="1">
    <citation type="submission" date="2019-03" db="EMBL/GenBank/DDBJ databases">
        <title>Genomic Encyclopedia of Type Strains, Phase IV (KMG-IV): sequencing the most valuable type-strain genomes for metagenomic binning, comparative biology and taxonomic classification.</title>
        <authorList>
            <person name="Goeker M."/>
        </authorList>
    </citation>
    <scope>NUCLEOTIDE SEQUENCE [LARGE SCALE GENOMIC DNA]</scope>
    <source>
        <strain evidence="31 32">DSM 5604</strain>
    </source>
</reference>
<dbReference type="Gene3D" id="3.40.710.10">
    <property type="entry name" value="DD-peptidase/beta-lactamase superfamily"/>
    <property type="match status" value="1"/>
</dbReference>
<dbReference type="Pfam" id="PF14814">
    <property type="entry name" value="UB2H"/>
    <property type="match status" value="1"/>
</dbReference>
<keyword evidence="27" id="KW-0812">Transmembrane</keyword>
<dbReference type="EMBL" id="SNZA01000004">
    <property type="protein sequence ID" value="TDR12368.1"/>
    <property type="molecule type" value="Genomic_DNA"/>
</dbReference>
<evidence type="ECO:0000256" key="9">
    <source>
        <dbReference type="ARBA" id="ARBA00022670"/>
    </source>
</evidence>
<proteinExistence type="inferred from homology"/>
<evidence type="ECO:0000256" key="20">
    <source>
        <dbReference type="ARBA" id="ARBA00034000"/>
    </source>
</evidence>
<evidence type="ECO:0000256" key="19">
    <source>
        <dbReference type="ARBA" id="ARBA00032454"/>
    </source>
</evidence>
<evidence type="ECO:0000256" key="10">
    <source>
        <dbReference type="ARBA" id="ARBA00022676"/>
    </source>
</evidence>
<evidence type="ECO:0000256" key="14">
    <source>
        <dbReference type="ARBA" id="ARBA00022984"/>
    </source>
</evidence>
<comment type="similarity">
    <text evidence="5 23">In the N-terminal section; belongs to the glycosyltransferase 51 family.</text>
</comment>
<keyword evidence="9" id="KW-0645">Protease</keyword>
<organism evidence="31 32">
    <name type="scientific">Marinomonas communis</name>
    <dbReference type="NCBI Taxonomy" id="28254"/>
    <lineage>
        <taxon>Bacteria</taxon>
        <taxon>Pseudomonadati</taxon>
        <taxon>Pseudomonadota</taxon>
        <taxon>Gammaproteobacteria</taxon>
        <taxon>Oceanospirillales</taxon>
        <taxon>Oceanospirillaceae</taxon>
        <taxon>Marinomonas</taxon>
    </lineage>
</organism>
<evidence type="ECO:0000259" key="28">
    <source>
        <dbReference type="Pfam" id="PF00905"/>
    </source>
</evidence>
<feature type="coiled-coil region" evidence="25">
    <location>
        <begin position="414"/>
        <end position="441"/>
    </location>
</feature>
<keyword evidence="10 23" id="KW-0328">Glycosyltransferase</keyword>
<evidence type="ECO:0000256" key="7">
    <source>
        <dbReference type="ARBA" id="ARBA00022475"/>
    </source>
</evidence>
<dbReference type="Pfam" id="PF00905">
    <property type="entry name" value="Transpeptidase"/>
    <property type="match status" value="1"/>
</dbReference>
<keyword evidence="17" id="KW-0511">Multifunctional enzyme</keyword>
<dbReference type="SUPFAM" id="SSF53955">
    <property type="entry name" value="Lysozyme-like"/>
    <property type="match status" value="1"/>
</dbReference>
<evidence type="ECO:0000256" key="24">
    <source>
        <dbReference type="PIRSR" id="PIRSR002799-1"/>
    </source>
</evidence>
<dbReference type="GO" id="GO:0008360">
    <property type="term" value="P:regulation of cell shape"/>
    <property type="evidence" value="ECO:0007669"/>
    <property type="project" value="UniProtKB-UniRule"/>
</dbReference>
<keyword evidence="8" id="KW-0121">Carboxypeptidase</keyword>
<evidence type="ECO:0000256" key="27">
    <source>
        <dbReference type="SAM" id="Phobius"/>
    </source>
</evidence>
<name>A0A4R6XA45_9GAMM</name>
<dbReference type="Pfam" id="PF00912">
    <property type="entry name" value="Transgly"/>
    <property type="match status" value="1"/>
</dbReference>
<evidence type="ECO:0000256" key="3">
    <source>
        <dbReference type="ARBA" id="ARBA00004752"/>
    </source>
</evidence>
<dbReference type="GO" id="GO:0071555">
    <property type="term" value="P:cell wall organization"/>
    <property type="evidence" value="ECO:0007669"/>
    <property type="project" value="UniProtKB-UniRule"/>
</dbReference>
<keyword evidence="11 23" id="KW-0808">Transferase</keyword>
<keyword evidence="27" id="KW-1133">Transmembrane helix</keyword>
<dbReference type="InterPro" id="IPR001264">
    <property type="entry name" value="Glyco_trans_51"/>
</dbReference>
<dbReference type="GO" id="GO:0008658">
    <property type="term" value="F:penicillin binding"/>
    <property type="evidence" value="ECO:0007669"/>
    <property type="project" value="UniProtKB-UniRule"/>
</dbReference>
<keyword evidence="14 23" id="KW-0573">Peptidoglycan synthesis</keyword>
<dbReference type="GO" id="GO:0005886">
    <property type="term" value="C:plasma membrane"/>
    <property type="evidence" value="ECO:0007669"/>
    <property type="project" value="UniProtKB-SubCell"/>
</dbReference>
<evidence type="ECO:0000256" key="8">
    <source>
        <dbReference type="ARBA" id="ARBA00022645"/>
    </source>
</evidence>
<dbReference type="PANTHER" id="PTHR32282:SF11">
    <property type="entry name" value="PENICILLIN-BINDING PROTEIN 1B"/>
    <property type="match status" value="1"/>
</dbReference>
<evidence type="ECO:0000259" key="30">
    <source>
        <dbReference type="Pfam" id="PF14814"/>
    </source>
</evidence>
<feature type="domain" description="Bifunctional transglycosylase second" evidence="30">
    <location>
        <begin position="87"/>
        <end position="160"/>
    </location>
</feature>
<dbReference type="SUPFAM" id="SSF56601">
    <property type="entry name" value="beta-lactamase/transpeptidase-like"/>
    <property type="match status" value="1"/>
</dbReference>
<accession>A0A4R6XA45</accession>
<dbReference type="InterPro" id="IPR011813">
    <property type="entry name" value="PBP_1b"/>
</dbReference>
<comment type="subcellular location">
    <subcellularLocation>
        <location evidence="2">Cell membrane</location>
    </subcellularLocation>
</comment>
<evidence type="ECO:0000256" key="2">
    <source>
        <dbReference type="ARBA" id="ARBA00004236"/>
    </source>
</evidence>
<evidence type="ECO:0000256" key="11">
    <source>
        <dbReference type="ARBA" id="ARBA00022679"/>
    </source>
</evidence>
<keyword evidence="16" id="KW-0046">Antibiotic resistance</keyword>
<comment type="function">
    <text evidence="1 23">Cell wall formation. Synthesis of cross-linked peptidoglycan from the lipid intermediates. The enzyme has a penicillin-insensitive transglycosylase N-terminal domain (formation of linear glycan strands) and a penicillin-sensitive transpeptidase C-terminal domain (cross-linking of the peptide subunits).</text>
</comment>
<gene>
    <name evidence="31" type="ORF">C8D85_2401</name>
</gene>
<dbReference type="GO" id="GO:0009274">
    <property type="term" value="C:peptidoglycan-based cell wall"/>
    <property type="evidence" value="ECO:0007669"/>
    <property type="project" value="UniProtKB-UniRule"/>
</dbReference>
<keyword evidence="18 23" id="KW-0961">Cell wall biogenesis/degradation</keyword>
<feature type="region of interest" description="Disordered" evidence="26">
    <location>
        <begin position="6"/>
        <end position="27"/>
    </location>
</feature>
<sequence>MLFILRPMTKKASSKTSKSASTQRKNKGKKPSFLKRLSKWLLLLVILASIPFAVWIWWLDKQVVARFEGQKWQVPSEVYSAPLVLLDGAPWRKQDLEQVLMDYGYRFGKNSQKIGWAARSQTKVSAHLRDYMDHTGYHPASRRIFSFANGTLQIQDVSGKRYRTATLEPQKVGYLYGGNTENRDILVFEEIPKSLIDILTITEDREFFSHFGISFTGIARAAWVNLSSGSRRQGGSTLTQQLIKNMFLTSDRTYSRKITEVFMALLLEYRYSKEDIITAYINEVYLAQEGSSALHGFAAASEYFYGRPLGELNLAEQALLVGMVKGPSIYNPRRHPERAKQRRNVVLDLLYEQGRLTQGNANALKQLPLRVTKEGKRRSVFGDYLDLVSMQLERDFDASALATENLKIYTGLDIRAQKNALAAMQGRVSALEQQKTELRGLQGAMVVTDRLSGQVRAVVGSSDKLYSGFNRALGAVRPIGSLVKPSIYLTAIATGRFTWWDRLEDAPQQFKVGSTLWQPQNYSRTSHGEVPMYEALAKSYNLATIDLASQLGFDRVAQTLKDLGVKRPFTMYPSVALGSLELSPFEVARLYQPLASTGQSAELGVVLSVMDQSGKVLKRFDQSSSVPFTKEALAVTLAGMTKSPEIGTARAAQAQLPGLRFAAKTGTTNDQRDSWFVAITGDYLSTVWLGQDDNAPMNITGSSGAQWVWIDFAKALPQQSLPKALPSGAAYYQVTKDEFEIAADRCDEKVELAFIEGTQPRSSTSCIWPF</sequence>
<feature type="domain" description="Glycosyl transferase family 51" evidence="29">
    <location>
        <begin position="179"/>
        <end position="348"/>
    </location>
</feature>
<dbReference type="AlphaFoldDB" id="A0A4R6XA45"/>
<dbReference type="PIRSF" id="PIRSF002799">
    <property type="entry name" value="PBP_1b"/>
    <property type="match status" value="1"/>
</dbReference>
<evidence type="ECO:0000256" key="26">
    <source>
        <dbReference type="SAM" id="MobiDB-lite"/>
    </source>
</evidence>
<keyword evidence="12" id="KW-0378">Hydrolase</keyword>
<dbReference type="UniPathway" id="UPA00219"/>
<dbReference type="InterPro" id="IPR050396">
    <property type="entry name" value="Glycosyltr_51/Transpeptidase"/>
</dbReference>
<feature type="transmembrane region" description="Helical" evidence="27">
    <location>
        <begin position="40"/>
        <end position="58"/>
    </location>
</feature>
<evidence type="ECO:0000256" key="22">
    <source>
        <dbReference type="NCBIfam" id="TIGR02071"/>
    </source>
</evidence>
<evidence type="ECO:0000256" key="21">
    <source>
        <dbReference type="ARBA" id="ARBA00049902"/>
    </source>
</evidence>
<comment type="caution">
    <text evidence="31">The sequence shown here is derived from an EMBL/GenBank/DDBJ whole genome shotgun (WGS) entry which is preliminary data.</text>
</comment>
<evidence type="ECO:0000256" key="5">
    <source>
        <dbReference type="ARBA" id="ARBA00007739"/>
    </source>
</evidence>
<evidence type="ECO:0000256" key="18">
    <source>
        <dbReference type="ARBA" id="ARBA00023316"/>
    </source>
</evidence>
<dbReference type="GO" id="GO:0009252">
    <property type="term" value="P:peptidoglycan biosynthetic process"/>
    <property type="evidence" value="ECO:0007669"/>
    <property type="project" value="UniProtKB-UniRule"/>
</dbReference>
<keyword evidence="7" id="KW-1003">Cell membrane</keyword>
<feature type="active site" description="Proton donor; for transglycosylase activity" evidence="24">
    <location>
        <position position="203"/>
    </location>
</feature>
<evidence type="ECO:0000256" key="6">
    <source>
        <dbReference type="ARBA" id="ARBA00018637"/>
    </source>
</evidence>
<protein>
    <recommendedName>
        <fullName evidence="6 22">Penicillin-binding protein 1B</fullName>
        <shortName evidence="23">PBP-1b</shortName>
        <shortName evidence="23">PBP1b</shortName>
    </recommendedName>
    <alternativeName>
        <fullName evidence="19 23">Murein polymerase</fullName>
    </alternativeName>
</protein>
<dbReference type="InterPro" id="IPR012338">
    <property type="entry name" value="Beta-lactam/transpept-like"/>
</dbReference>
<dbReference type="InterPro" id="IPR036950">
    <property type="entry name" value="PBP_transglycosylase"/>
</dbReference>
<dbReference type="InterPro" id="IPR028166">
    <property type="entry name" value="UB2H"/>
</dbReference>
<keyword evidence="32" id="KW-1185">Reference proteome</keyword>
<comment type="catalytic activity">
    <reaction evidence="20">
        <text>Preferential cleavage: (Ac)2-L-Lys-D-Ala-|-D-Ala. Also transpeptidation of peptidyl-alanyl moieties that are N-acyl substituents of D-alanine.</text>
        <dbReference type="EC" id="3.4.16.4"/>
    </reaction>
</comment>
<evidence type="ECO:0000313" key="32">
    <source>
        <dbReference type="Proteomes" id="UP000295729"/>
    </source>
</evidence>
<evidence type="ECO:0000256" key="1">
    <source>
        <dbReference type="ARBA" id="ARBA00002624"/>
    </source>
</evidence>
<dbReference type="Proteomes" id="UP000295729">
    <property type="component" value="Unassembled WGS sequence"/>
</dbReference>
<dbReference type="Gene3D" id="3.30.2060.10">
    <property type="entry name" value="Penicillin-binding protein 1b domain"/>
    <property type="match status" value="1"/>
</dbReference>
<keyword evidence="25" id="KW-0175">Coiled coil</keyword>
<feature type="active site" description="Acyl-ester intermediate; for transpeptidase activity" evidence="24">
    <location>
        <position position="481"/>
    </location>
</feature>
<dbReference type="PANTHER" id="PTHR32282">
    <property type="entry name" value="BINDING PROTEIN TRANSPEPTIDASE, PUTATIVE-RELATED"/>
    <property type="match status" value="1"/>
</dbReference>
<evidence type="ECO:0000259" key="29">
    <source>
        <dbReference type="Pfam" id="PF00912"/>
    </source>
</evidence>
<evidence type="ECO:0000256" key="16">
    <source>
        <dbReference type="ARBA" id="ARBA00023251"/>
    </source>
</evidence>
<evidence type="ECO:0000256" key="25">
    <source>
        <dbReference type="SAM" id="Coils"/>
    </source>
</evidence>
<evidence type="ECO:0000313" key="31">
    <source>
        <dbReference type="EMBL" id="TDR12368.1"/>
    </source>
</evidence>
<comment type="pathway">
    <text evidence="3 23">Cell wall biogenesis; peptidoglycan biosynthesis.</text>
</comment>
<dbReference type="GO" id="GO:0030288">
    <property type="term" value="C:outer membrane-bounded periplasmic space"/>
    <property type="evidence" value="ECO:0007669"/>
    <property type="project" value="TreeGrafter"/>
</dbReference>
<comment type="catalytic activity">
    <reaction evidence="21">
        <text>[GlcNAc-(1-&gt;4)-Mur2Ac(oyl-L-Ala-gamma-D-Glu-L-Lys-D-Ala-D-Ala)](n)-di-trans,octa-cis-undecaprenyl diphosphate + beta-D-GlcNAc-(1-&gt;4)-Mur2Ac(oyl-L-Ala-gamma-D-Glu-L-Lys-D-Ala-D-Ala)-di-trans,octa-cis-undecaprenyl diphosphate = [GlcNAc-(1-&gt;4)-Mur2Ac(oyl-L-Ala-gamma-D-Glu-L-Lys-D-Ala-D-Ala)](n+1)-di-trans,octa-cis-undecaprenyl diphosphate + di-trans,octa-cis-undecaprenyl diphosphate + H(+)</text>
        <dbReference type="Rhea" id="RHEA:23708"/>
        <dbReference type="Rhea" id="RHEA-COMP:9602"/>
        <dbReference type="Rhea" id="RHEA-COMP:9603"/>
        <dbReference type="ChEBI" id="CHEBI:15378"/>
        <dbReference type="ChEBI" id="CHEBI:58405"/>
        <dbReference type="ChEBI" id="CHEBI:60033"/>
        <dbReference type="ChEBI" id="CHEBI:78435"/>
        <dbReference type="EC" id="2.4.99.28"/>
    </reaction>
</comment>
<keyword evidence="15 27" id="KW-0472">Membrane</keyword>
<evidence type="ECO:0000256" key="15">
    <source>
        <dbReference type="ARBA" id="ARBA00023136"/>
    </source>
</evidence>
<evidence type="ECO:0000256" key="23">
    <source>
        <dbReference type="PIRNR" id="PIRNR002799"/>
    </source>
</evidence>
<dbReference type="InterPro" id="IPR001460">
    <property type="entry name" value="PCN-bd_Tpept"/>
</dbReference>
<dbReference type="GO" id="GO:0006508">
    <property type="term" value="P:proteolysis"/>
    <property type="evidence" value="ECO:0007669"/>
    <property type="project" value="UniProtKB-KW"/>
</dbReference>
<comment type="similarity">
    <text evidence="4 23">In the C-terminal section; belongs to the transpeptidase family.</text>
</comment>
<evidence type="ECO:0000256" key="4">
    <source>
        <dbReference type="ARBA" id="ARBA00007090"/>
    </source>
</evidence>
<feature type="domain" description="Penicillin-binding protein transpeptidase" evidence="28">
    <location>
        <begin position="443"/>
        <end position="671"/>
    </location>
</feature>
<evidence type="ECO:0000256" key="17">
    <source>
        <dbReference type="ARBA" id="ARBA00023268"/>
    </source>
</evidence>
<dbReference type="NCBIfam" id="TIGR02071">
    <property type="entry name" value="PBP_1b"/>
    <property type="match status" value="1"/>
</dbReference>
<dbReference type="GO" id="GO:0009002">
    <property type="term" value="F:serine-type D-Ala-D-Ala carboxypeptidase activity"/>
    <property type="evidence" value="ECO:0007669"/>
    <property type="project" value="UniProtKB-EC"/>
</dbReference>
<dbReference type="GO" id="GO:0046677">
    <property type="term" value="P:response to antibiotic"/>
    <property type="evidence" value="ECO:0007669"/>
    <property type="project" value="UniProtKB-UniRule"/>
</dbReference>
<dbReference type="GO" id="GO:0008955">
    <property type="term" value="F:peptidoglycan glycosyltransferase activity"/>
    <property type="evidence" value="ECO:0007669"/>
    <property type="project" value="UniProtKB-UniRule"/>
</dbReference>
<dbReference type="InterPro" id="IPR023346">
    <property type="entry name" value="Lysozyme-like_dom_sf"/>
</dbReference>